<accession>A0A379GC07</accession>
<proteinExistence type="predicted"/>
<gene>
    <name evidence="2" type="ORF">NCTC13043_02553</name>
</gene>
<dbReference type="SUPFAM" id="SSF47413">
    <property type="entry name" value="lambda repressor-like DNA-binding domains"/>
    <property type="match status" value="1"/>
</dbReference>
<dbReference type="Gene3D" id="1.10.260.40">
    <property type="entry name" value="lambda repressor-like DNA-binding domains"/>
    <property type="match status" value="1"/>
</dbReference>
<dbReference type="SMART" id="SM00530">
    <property type="entry name" value="HTH_XRE"/>
    <property type="match status" value="1"/>
</dbReference>
<evidence type="ECO:0000259" key="1">
    <source>
        <dbReference type="PROSITE" id="PS50943"/>
    </source>
</evidence>
<evidence type="ECO:0000313" key="2">
    <source>
        <dbReference type="EMBL" id="SUC38053.1"/>
    </source>
</evidence>
<dbReference type="Proteomes" id="UP000254235">
    <property type="component" value="Unassembled WGS sequence"/>
</dbReference>
<dbReference type="Pfam" id="PF13443">
    <property type="entry name" value="HTH_26"/>
    <property type="match status" value="1"/>
</dbReference>
<dbReference type="AlphaFoldDB" id="A0A379GC07"/>
<dbReference type="EMBL" id="UGTP01000005">
    <property type="protein sequence ID" value="SUC38053.1"/>
    <property type="molecule type" value="Genomic_DNA"/>
</dbReference>
<organism evidence="2 3">
    <name type="scientific">Prevotella pallens</name>
    <dbReference type="NCBI Taxonomy" id="60133"/>
    <lineage>
        <taxon>Bacteria</taxon>
        <taxon>Pseudomonadati</taxon>
        <taxon>Bacteroidota</taxon>
        <taxon>Bacteroidia</taxon>
        <taxon>Bacteroidales</taxon>
        <taxon>Prevotellaceae</taxon>
        <taxon>Prevotella</taxon>
    </lineage>
</organism>
<dbReference type="CDD" id="cd00093">
    <property type="entry name" value="HTH_XRE"/>
    <property type="match status" value="1"/>
</dbReference>
<feature type="domain" description="HTH cro/C1-type" evidence="1">
    <location>
        <begin position="21"/>
        <end position="61"/>
    </location>
</feature>
<dbReference type="GO" id="GO:0003677">
    <property type="term" value="F:DNA binding"/>
    <property type="evidence" value="ECO:0007669"/>
    <property type="project" value="InterPro"/>
</dbReference>
<evidence type="ECO:0000313" key="3">
    <source>
        <dbReference type="Proteomes" id="UP000254235"/>
    </source>
</evidence>
<reference evidence="2 3" key="1">
    <citation type="submission" date="2018-06" db="EMBL/GenBank/DDBJ databases">
        <authorList>
            <consortium name="Pathogen Informatics"/>
            <person name="Doyle S."/>
        </authorList>
    </citation>
    <scope>NUCLEOTIDE SEQUENCE [LARGE SCALE GENOMIC DNA]</scope>
    <source>
        <strain evidence="2 3">NCTC13043</strain>
    </source>
</reference>
<dbReference type="PROSITE" id="PS50943">
    <property type="entry name" value="HTH_CROC1"/>
    <property type="match status" value="1"/>
</dbReference>
<dbReference type="InterPro" id="IPR010982">
    <property type="entry name" value="Lambda_DNA-bd_dom_sf"/>
</dbReference>
<protein>
    <submittedName>
        <fullName evidence="2">Predicted transcriptional regulator</fullName>
    </submittedName>
</protein>
<name>A0A379GC07_9BACT</name>
<dbReference type="RefSeq" id="WP_115084346.1">
    <property type="nucleotide sequence ID" value="NZ_UGTP01000005.1"/>
</dbReference>
<dbReference type="GeneID" id="78572144"/>
<sequence length="75" mass="8759">MNDLKRIKMVLFEKKRTSKWLSEQLGVNPSTVSKWCTNSSQPDLASLLKICDLLEVDIKELIQREYKNFLLSQES</sequence>
<dbReference type="InterPro" id="IPR001387">
    <property type="entry name" value="Cro/C1-type_HTH"/>
</dbReference>
<dbReference type="OrthoDB" id="7865033at2"/>